<dbReference type="PANTHER" id="PTHR38248:SF2">
    <property type="entry name" value="FUNK1 11"/>
    <property type="match status" value="1"/>
</dbReference>
<dbReference type="PANTHER" id="PTHR38248">
    <property type="entry name" value="FUNK1 6"/>
    <property type="match status" value="1"/>
</dbReference>
<proteinExistence type="predicted"/>
<sequence>MLIDLDLAKEVGSGRSGARHQTGTMEFMAIEVLPNIDHSYRHDPESFFYVLLWQCARNCWGKNKYSRDSLIVGTPQDPNRLYDPIIKAYDDAITQVELGNLTHDASKSALRVKVRSYRFVAAFALSILGEGILPYS</sequence>
<dbReference type="Pfam" id="PF17667">
    <property type="entry name" value="Pkinase_fungal"/>
    <property type="match status" value="1"/>
</dbReference>
<accession>A0A1J9RCH2</accession>
<keyword evidence="3" id="KW-1185">Reference proteome</keyword>
<feature type="domain" description="Fungal-type protein kinase" evidence="1">
    <location>
        <begin position="1"/>
        <end position="55"/>
    </location>
</feature>
<dbReference type="STRING" id="1658174.A0A1J9RCH2"/>
<reference evidence="2 3" key="1">
    <citation type="submission" date="2015-08" db="EMBL/GenBank/DDBJ databases">
        <title>Emmonsia species relationships and genome sequence.</title>
        <authorList>
            <person name="Cuomo C.A."/>
            <person name="Schwartz I.S."/>
            <person name="Kenyon C."/>
            <person name="De Hoog G.S."/>
            <person name="Govender N.P."/>
            <person name="Botha A."/>
            <person name="Moreno L."/>
            <person name="De Vries M."/>
            <person name="Munoz J.F."/>
            <person name="Stielow J.B."/>
        </authorList>
    </citation>
    <scope>NUCLEOTIDE SEQUENCE [LARGE SCALE GENOMIC DNA]</scope>
    <source>
        <strain evidence="2 3">EI222</strain>
    </source>
</reference>
<dbReference type="OrthoDB" id="4353729at2759"/>
<comment type="caution">
    <text evidence="2">The sequence shown here is derived from an EMBL/GenBank/DDBJ whole genome shotgun (WGS) entry which is preliminary data.</text>
</comment>
<organism evidence="2 3">
    <name type="scientific">Blastomyces percursus</name>
    <dbReference type="NCBI Taxonomy" id="1658174"/>
    <lineage>
        <taxon>Eukaryota</taxon>
        <taxon>Fungi</taxon>
        <taxon>Dikarya</taxon>
        <taxon>Ascomycota</taxon>
        <taxon>Pezizomycotina</taxon>
        <taxon>Eurotiomycetes</taxon>
        <taxon>Eurotiomycetidae</taxon>
        <taxon>Onygenales</taxon>
        <taxon>Ajellomycetaceae</taxon>
        <taxon>Blastomyces</taxon>
    </lineage>
</organism>
<name>A0A1J9RCH2_9EURO</name>
<dbReference type="Proteomes" id="UP000242791">
    <property type="component" value="Unassembled WGS sequence"/>
</dbReference>
<dbReference type="SUPFAM" id="SSF56112">
    <property type="entry name" value="Protein kinase-like (PK-like)"/>
    <property type="match status" value="1"/>
</dbReference>
<dbReference type="AlphaFoldDB" id="A0A1J9RCH2"/>
<dbReference type="InterPro" id="IPR011009">
    <property type="entry name" value="Kinase-like_dom_sf"/>
</dbReference>
<evidence type="ECO:0000313" key="2">
    <source>
        <dbReference type="EMBL" id="OJD25349.1"/>
    </source>
</evidence>
<dbReference type="VEuPathDB" id="FungiDB:ACJ73_03286"/>
<dbReference type="Gene3D" id="1.10.510.10">
    <property type="entry name" value="Transferase(Phosphotransferase) domain 1"/>
    <property type="match status" value="1"/>
</dbReference>
<protein>
    <recommendedName>
        <fullName evidence="1">Fungal-type protein kinase domain-containing protein</fullName>
    </recommendedName>
</protein>
<evidence type="ECO:0000259" key="1">
    <source>
        <dbReference type="Pfam" id="PF17667"/>
    </source>
</evidence>
<gene>
    <name evidence="2" type="ORF">ACJ73_03286</name>
</gene>
<evidence type="ECO:0000313" key="3">
    <source>
        <dbReference type="Proteomes" id="UP000242791"/>
    </source>
</evidence>
<dbReference type="EMBL" id="LGTZ01000390">
    <property type="protein sequence ID" value="OJD25349.1"/>
    <property type="molecule type" value="Genomic_DNA"/>
</dbReference>
<dbReference type="InterPro" id="IPR040976">
    <property type="entry name" value="Pkinase_fungal"/>
</dbReference>